<comment type="caution">
    <text evidence="1">The sequence shown here is derived from an EMBL/GenBank/DDBJ whole genome shotgun (WGS) entry which is preliminary data.</text>
</comment>
<name>A0A401UI82_9CLOT</name>
<proteinExistence type="predicted"/>
<dbReference type="EMBL" id="BHYK01000004">
    <property type="protein sequence ID" value="GCD09271.1"/>
    <property type="molecule type" value="Genomic_DNA"/>
</dbReference>
<keyword evidence="2" id="KW-1185">Reference proteome</keyword>
<protein>
    <submittedName>
        <fullName evidence="1">Uncharacterized protein</fullName>
    </submittedName>
</protein>
<evidence type="ECO:0000313" key="2">
    <source>
        <dbReference type="Proteomes" id="UP000287872"/>
    </source>
</evidence>
<sequence>MRVPKCQKNIGQNNNIKLIAIKNKPNFVLCLINPIVQSIPPIIANIDGPKYNNNPSKAVD</sequence>
<organism evidence="1 2">
    <name type="scientific">Clostridium tagluense</name>
    <dbReference type="NCBI Taxonomy" id="360422"/>
    <lineage>
        <taxon>Bacteria</taxon>
        <taxon>Bacillati</taxon>
        <taxon>Bacillota</taxon>
        <taxon>Clostridia</taxon>
        <taxon>Eubacteriales</taxon>
        <taxon>Clostridiaceae</taxon>
        <taxon>Clostridium</taxon>
    </lineage>
</organism>
<dbReference type="AlphaFoldDB" id="A0A401UI82"/>
<gene>
    <name evidence="1" type="ORF">Ctaglu_08940</name>
</gene>
<reference evidence="1 2" key="1">
    <citation type="submission" date="2018-11" db="EMBL/GenBank/DDBJ databases">
        <title>Genome sequencing and assembly of Clostridium tagluense strain A121.</title>
        <authorList>
            <person name="Murakami T."/>
            <person name="Segawa T."/>
            <person name="Shcherbakova V.A."/>
            <person name="Mori H."/>
            <person name="Yoshimura Y."/>
        </authorList>
    </citation>
    <scope>NUCLEOTIDE SEQUENCE [LARGE SCALE GENOMIC DNA]</scope>
    <source>
        <strain evidence="1 2">A121</strain>
    </source>
</reference>
<accession>A0A401UI82</accession>
<evidence type="ECO:0000313" key="1">
    <source>
        <dbReference type="EMBL" id="GCD09271.1"/>
    </source>
</evidence>
<dbReference type="Proteomes" id="UP000287872">
    <property type="component" value="Unassembled WGS sequence"/>
</dbReference>